<organism evidence="1">
    <name type="scientific">Glossina morsitans morsitans</name>
    <name type="common">Savannah tsetse fly</name>
    <dbReference type="NCBI Taxonomy" id="37546"/>
    <lineage>
        <taxon>Eukaryota</taxon>
        <taxon>Metazoa</taxon>
        <taxon>Ecdysozoa</taxon>
        <taxon>Arthropoda</taxon>
        <taxon>Hexapoda</taxon>
        <taxon>Insecta</taxon>
        <taxon>Pterygota</taxon>
        <taxon>Neoptera</taxon>
        <taxon>Endopterygota</taxon>
        <taxon>Diptera</taxon>
        <taxon>Brachycera</taxon>
        <taxon>Muscomorpha</taxon>
        <taxon>Hippoboscoidea</taxon>
        <taxon>Glossinidae</taxon>
        <taxon>Glossina</taxon>
    </lineage>
</organism>
<evidence type="ECO:0000313" key="1">
    <source>
        <dbReference type="EMBL" id="ADD20674.1"/>
    </source>
</evidence>
<proteinExistence type="evidence at transcript level"/>
<reference evidence="1" key="2">
    <citation type="submission" date="2010-01" db="EMBL/GenBank/DDBJ databases">
        <authorList>
            <consortium name="International Glossina Genome Initiative"/>
            <person name="da Silva J."/>
            <person name="Ribeiro J.M.C."/>
            <person name="Abbeele J.V."/>
            <person name="Attardo G."/>
            <person name="Hao Z."/>
            <person name="Haines L.R."/>
            <person name="Soares M.B."/>
            <person name="Berriman M."/>
            <person name="Aksoy S."/>
            <person name="Lehane M.J."/>
        </authorList>
    </citation>
    <scope>NUCLEOTIDE SEQUENCE</scope>
    <source>
        <tissue evidence="1">Salivary gland</tissue>
    </source>
</reference>
<reference evidence="1" key="1">
    <citation type="journal article" date="2010" name="BMC Genomics">
        <title>An insight into the sialome of Glossina morsitans morsitans.</title>
        <authorList>
            <person name="Alves-Silva J."/>
            <person name="Ribeiro J.M."/>
            <person name="Van Den Abbeele J."/>
            <person name="Attardo G."/>
            <person name="Hao Z."/>
            <person name="Haines L.R."/>
            <person name="Soares M.B."/>
            <person name="Berriman M."/>
            <person name="Aksoy S."/>
            <person name="Lehane M.J."/>
        </authorList>
    </citation>
    <scope>NUCLEOTIDE SEQUENCE</scope>
    <source>
        <tissue evidence="1">Salivary gland</tissue>
    </source>
</reference>
<name>D3TSJ6_GLOMM</name>
<dbReference type="AlphaFoldDB" id="D3TSJ6"/>
<sequence length="61" mass="7198">MRVSADLLFFSKLRVILLYQPLKGERYTRFVIIQHQKGGFKDTIDGNLWKFLHAVKRASFV</sequence>
<protein>
    <submittedName>
        <fullName evidence="1">Hypothetical secreted peptide</fullName>
    </submittedName>
</protein>
<dbReference type="EMBL" id="EZ424398">
    <property type="protein sequence ID" value="ADD20674.1"/>
    <property type="molecule type" value="mRNA"/>
</dbReference>
<accession>D3TSJ6</accession>